<reference evidence="3" key="1">
    <citation type="submission" date="2014-04" db="EMBL/GenBank/DDBJ databases">
        <title>Evolutionary Origins and Diversification of the Mycorrhizal Mutualists.</title>
        <authorList>
            <consortium name="DOE Joint Genome Institute"/>
            <consortium name="Mycorrhizal Genomics Consortium"/>
            <person name="Kohler A."/>
            <person name="Kuo A."/>
            <person name="Nagy L.G."/>
            <person name="Floudas D."/>
            <person name="Copeland A."/>
            <person name="Barry K.W."/>
            <person name="Cichocki N."/>
            <person name="Veneault-Fourrey C."/>
            <person name="LaButti K."/>
            <person name="Lindquist E.A."/>
            <person name="Lipzen A."/>
            <person name="Lundell T."/>
            <person name="Morin E."/>
            <person name="Murat C."/>
            <person name="Riley R."/>
            <person name="Ohm R."/>
            <person name="Sun H."/>
            <person name="Tunlid A."/>
            <person name="Henrissat B."/>
            <person name="Grigoriev I.V."/>
            <person name="Hibbett D.S."/>
            <person name="Martin F."/>
        </authorList>
    </citation>
    <scope>NUCLEOTIDE SEQUENCE [LARGE SCALE GENOMIC DNA]</scope>
    <source>
        <strain evidence="3">FD-334 SS-4</strain>
    </source>
</reference>
<dbReference type="Proteomes" id="UP000054270">
    <property type="component" value="Unassembled WGS sequence"/>
</dbReference>
<proteinExistence type="predicted"/>
<protein>
    <submittedName>
        <fullName evidence="2">Uncharacterized protein</fullName>
    </submittedName>
</protein>
<dbReference type="AlphaFoldDB" id="A0A0D2M1R1"/>
<evidence type="ECO:0000256" key="1">
    <source>
        <dbReference type="SAM" id="MobiDB-lite"/>
    </source>
</evidence>
<gene>
    <name evidence="2" type="ORF">HYPSUDRAFT_93092</name>
</gene>
<evidence type="ECO:0000313" key="3">
    <source>
        <dbReference type="Proteomes" id="UP000054270"/>
    </source>
</evidence>
<accession>A0A0D2M1R1</accession>
<dbReference type="EMBL" id="KN817610">
    <property type="protein sequence ID" value="KJA17083.1"/>
    <property type="molecule type" value="Genomic_DNA"/>
</dbReference>
<evidence type="ECO:0000313" key="2">
    <source>
        <dbReference type="EMBL" id="KJA17083.1"/>
    </source>
</evidence>
<organism evidence="2 3">
    <name type="scientific">Hypholoma sublateritium (strain FD-334 SS-4)</name>
    <dbReference type="NCBI Taxonomy" id="945553"/>
    <lineage>
        <taxon>Eukaryota</taxon>
        <taxon>Fungi</taxon>
        <taxon>Dikarya</taxon>
        <taxon>Basidiomycota</taxon>
        <taxon>Agaricomycotina</taxon>
        <taxon>Agaricomycetes</taxon>
        <taxon>Agaricomycetidae</taxon>
        <taxon>Agaricales</taxon>
        <taxon>Agaricineae</taxon>
        <taxon>Strophariaceae</taxon>
        <taxon>Hypholoma</taxon>
    </lineage>
</organism>
<feature type="region of interest" description="Disordered" evidence="1">
    <location>
        <begin position="1"/>
        <end position="22"/>
    </location>
</feature>
<dbReference type="OrthoDB" id="5599163at2759"/>
<feature type="non-terminal residue" evidence="2">
    <location>
        <position position="1"/>
    </location>
</feature>
<dbReference type="OMA" id="FPAYEIP"/>
<name>A0A0D2M1R1_HYPSF</name>
<sequence length="129" mass="15003">YKPVDRKVRPVPTYMPDPVSQQYKSIPLPELQPLPITPPPLEDFQPTDRMTQERFDRLIATVPDGFLSEEEIALLGYVVATREGAFAFSFEEKGYFKPEFYPDYEIPVIEHTPWQRPPIRVPRAIEDLV</sequence>
<feature type="non-terminal residue" evidence="2">
    <location>
        <position position="129"/>
    </location>
</feature>
<keyword evidence="3" id="KW-1185">Reference proteome</keyword>